<dbReference type="Proteomes" id="UP000256310">
    <property type="component" value="Unassembled WGS sequence"/>
</dbReference>
<evidence type="ECO:0000313" key="3">
    <source>
        <dbReference type="Proteomes" id="UP000256310"/>
    </source>
</evidence>
<reference evidence="2 3" key="1">
    <citation type="submission" date="2018-07" db="EMBL/GenBank/DDBJ databases">
        <title>Genomic Encyclopedia of Type Strains, Phase IV (KMG-IV): sequencing the most valuable type-strain genomes for metagenomic binning, comparative biology and taxonomic classification.</title>
        <authorList>
            <person name="Goeker M."/>
        </authorList>
    </citation>
    <scope>NUCLEOTIDE SEQUENCE [LARGE SCALE GENOMIC DNA]</scope>
    <source>
        <strain evidence="2 3">DSM 26725</strain>
    </source>
</reference>
<dbReference type="Pfam" id="PF06080">
    <property type="entry name" value="DUF938"/>
    <property type="match status" value="1"/>
</dbReference>
<proteinExistence type="predicted"/>
<name>A0A3D9FE10_9SPHN</name>
<sequence length="216" mass="23676">MARNKNSKPWVSGEWGSQAKKHAPATARNRDAIAAVLARELPHSGTVLEIASGSGEHILHFARMLPELDWQPSDPDPACRVSITAWLKENVLHNVADPIDLDASTSQWPVEDIAAILCINMIHISPWAATMGLLAGAGRLLAPGEPLYLYGPFRMAGRTTAPSNEAFDRSLRSRNPQWGLRHLEEVENEAHSHGLARTETIDMPANNISVIFRKTG</sequence>
<dbReference type="SUPFAM" id="SSF53335">
    <property type="entry name" value="S-adenosyl-L-methionine-dependent methyltransferases"/>
    <property type="match status" value="1"/>
</dbReference>
<dbReference type="OrthoDB" id="5525831at2"/>
<keyword evidence="3" id="KW-1185">Reference proteome</keyword>
<accession>A0A3D9FE10</accession>
<feature type="region of interest" description="Disordered" evidence="1">
    <location>
        <begin position="1"/>
        <end position="26"/>
    </location>
</feature>
<evidence type="ECO:0000313" key="2">
    <source>
        <dbReference type="EMBL" id="RED15281.1"/>
    </source>
</evidence>
<dbReference type="InterPro" id="IPR029063">
    <property type="entry name" value="SAM-dependent_MTases_sf"/>
</dbReference>
<evidence type="ECO:0000256" key="1">
    <source>
        <dbReference type="SAM" id="MobiDB-lite"/>
    </source>
</evidence>
<organism evidence="2 3">
    <name type="scientific">Parasphingopyxis lamellibrachiae</name>
    <dbReference type="NCBI Taxonomy" id="680125"/>
    <lineage>
        <taxon>Bacteria</taxon>
        <taxon>Pseudomonadati</taxon>
        <taxon>Pseudomonadota</taxon>
        <taxon>Alphaproteobacteria</taxon>
        <taxon>Sphingomonadales</taxon>
        <taxon>Sphingomonadaceae</taxon>
        <taxon>Parasphingopyxis</taxon>
    </lineage>
</organism>
<dbReference type="PANTHER" id="PTHR20974">
    <property type="entry name" value="UPF0585 PROTEIN CG18661"/>
    <property type="match status" value="1"/>
</dbReference>
<comment type="caution">
    <text evidence="2">The sequence shown here is derived from an EMBL/GenBank/DDBJ whole genome shotgun (WGS) entry which is preliminary data.</text>
</comment>
<dbReference type="EMBL" id="QRDP01000004">
    <property type="protein sequence ID" value="RED15281.1"/>
    <property type="molecule type" value="Genomic_DNA"/>
</dbReference>
<dbReference type="InterPro" id="IPR010342">
    <property type="entry name" value="DUF938"/>
</dbReference>
<dbReference type="AlphaFoldDB" id="A0A3D9FE10"/>
<gene>
    <name evidence="2" type="ORF">DFR46_0268</name>
</gene>
<dbReference type="RefSeq" id="WP_116234822.1">
    <property type="nucleotide sequence ID" value="NZ_QRDP01000004.1"/>
</dbReference>
<dbReference type="Gene3D" id="3.40.50.150">
    <property type="entry name" value="Vaccinia Virus protein VP39"/>
    <property type="match status" value="1"/>
</dbReference>
<protein>
    <submittedName>
        <fullName evidence="2">Uncharacterized protein DUF938</fullName>
    </submittedName>
</protein>
<dbReference type="PANTHER" id="PTHR20974:SF0">
    <property type="entry name" value="UPF0585 PROTEIN CG18661"/>
    <property type="match status" value="1"/>
</dbReference>